<dbReference type="Pfam" id="PF19263">
    <property type="entry name" value="DUF5906"/>
    <property type="match status" value="1"/>
</dbReference>
<dbReference type="EMBL" id="KI297788">
    <property type="protein sequence ID" value="ERZ99670.1"/>
    <property type="molecule type" value="Genomic_DNA"/>
</dbReference>
<organism evidence="3">
    <name type="scientific">Rhizophagus irregularis (strain DAOM 181602 / DAOM 197198 / MUCL 43194)</name>
    <name type="common">Arbuscular mycorrhizal fungus</name>
    <name type="synonym">Glomus intraradices</name>
    <dbReference type="NCBI Taxonomy" id="747089"/>
    <lineage>
        <taxon>Eukaryota</taxon>
        <taxon>Fungi</taxon>
        <taxon>Fungi incertae sedis</taxon>
        <taxon>Mucoromycota</taxon>
        <taxon>Glomeromycotina</taxon>
        <taxon>Glomeromycetes</taxon>
        <taxon>Glomerales</taxon>
        <taxon>Glomeraceae</taxon>
        <taxon>Rhizophagus</taxon>
    </lineage>
</organism>
<evidence type="ECO:0000259" key="1">
    <source>
        <dbReference type="Pfam" id="PF03288"/>
    </source>
</evidence>
<dbReference type="Pfam" id="PF03288">
    <property type="entry name" value="Pox_D5"/>
    <property type="match status" value="1"/>
</dbReference>
<accession>U9T8I6</accession>
<sequence length="586" mass="67625">MGQYFYKICDDSVRPREFLGADNKDEIEAILSDRESYSLYEFIDGDEPLWLIIDFDLPVETLNAIIPKLSGGQAKNILCRSFRDICLEIFPKWDKNTMSIADSSDKKKISLHVLTSGMRLPNIAQVVMFAELVHKKLPEGLQEKGIIDNIANKRSFSLRMIGTPKFDEKTGEYIRVKKAILLKDGTIFNFMFRPPNDESEVVESPLLVILESESISHSSMDVDAIEVELELDPENRLYFDMGAELKLAKFEIKIIEYWGKSVKLKSLIDQAVIKGLIVYENYDFLPYPISVPQPDSDFFNLFLGFLAKPGTKVNKEIMDPILWHVKNIICNGDEKLNEYIWNWWAYLVQKPEKKPRTILVLKSTLQQCGKNIITDFIGDKVLGEHLHYAGSDLEKMLRRFNSVIQAQKLIVMNKTGMSSGEWYRFNEHLKSLITEGKVSIERKGLKTKRLKDFAGYMVTNNQDAPIKIDIENSCVVCFEVSARYRSNIPYFDQLGEILDHPDVSDKIAKLSSIFLYQHYLEWCGENGEKPLTNNILGQKFAQISINKVHSQDNGVRVNQYSQLSIYRIHRSRLKLRKLRYIKIKIM</sequence>
<dbReference type="InterPro" id="IPR004968">
    <property type="entry name" value="DNA_primase/NTPase_C"/>
</dbReference>
<feature type="domain" description="DNA primase/nucleoside triphosphatase C-terminal" evidence="1">
    <location>
        <begin position="505"/>
        <end position="543"/>
    </location>
</feature>
<dbReference type="InterPro" id="IPR045455">
    <property type="entry name" value="NrS-1_pol-like_helicase"/>
</dbReference>
<protein>
    <submittedName>
        <fullName evidence="3">Uncharacterized protein</fullName>
    </submittedName>
</protein>
<dbReference type="AlphaFoldDB" id="U9T8I6"/>
<evidence type="ECO:0000313" key="3">
    <source>
        <dbReference type="EMBL" id="ERZ99670.1"/>
    </source>
</evidence>
<feature type="domain" description="NrS-1 polymerase-like helicase" evidence="2">
    <location>
        <begin position="361"/>
        <end position="469"/>
    </location>
</feature>
<evidence type="ECO:0000259" key="2">
    <source>
        <dbReference type="Pfam" id="PF19263"/>
    </source>
</evidence>
<reference evidence="3" key="1">
    <citation type="submission" date="2013-07" db="EMBL/GenBank/DDBJ databases">
        <title>The genome of an arbuscular mycorrhizal fungus provides insights into the evolution of the oldest plant symbiosis.</title>
        <authorList>
            <consortium name="DOE Joint Genome Institute"/>
            <person name="Tisserant E."/>
            <person name="Malbreil M."/>
            <person name="Kuo A."/>
            <person name="Kohler A."/>
            <person name="Symeonidi A."/>
            <person name="Balestrini R."/>
            <person name="Charron P."/>
            <person name="Duensing N."/>
            <person name="Frei-dit-Frey N."/>
            <person name="Gianinazzi-Pearson V."/>
            <person name="Gilbert B."/>
            <person name="Handa Y."/>
            <person name="Hijri M."/>
            <person name="Kaul R."/>
            <person name="Kawaguchi M."/>
            <person name="Krajinski F."/>
            <person name="Lammers P."/>
            <person name="Lapierre D."/>
            <person name="Masclaux F.G."/>
            <person name="Murat C."/>
            <person name="Morin E."/>
            <person name="Ndikumana S."/>
            <person name="Pagni M."/>
            <person name="Petitpierre D."/>
            <person name="Requena N."/>
            <person name="Rosikiewicz P."/>
            <person name="Riley R."/>
            <person name="Saito K."/>
            <person name="San Clemente H."/>
            <person name="Shapiro H."/>
            <person name="van Tuinen D."/>
            <person name="Becard G."/>
            <person name="Bonfante P."/>
            <person name="Paszkowski U."/>
            <person name="Shachar-Hill Y."/>
            <person name="Young J.P."/>
            <person name="Sanders I.R."/>
            <person name="Henrissat B."/>
            <person name="Rensing S.A."/>
            <person name="Grigoriev I.V."/>
            <person name="Corradi N."/>
            <person name="Roux C."/>
            <person name="Martin F."/>
        </authorList>
    </citation>
    <scope>NUCLEOTIDE SEQUENCE</scope>
    <source>
        <strain evidence="3">DAOM 197198</strain>
    </source>
</reference>
<dbReference type="HOGENOM" id="CLU_465507_0_0_1"/>
<gene>
    <name evidence="3" type="ORF">GLOINDRAFT_9271</name>
</gene>
<proteinExistence type="predicted"/>
<dbReference type="VEuPathDB" id="FungiDB:RhiirFUN_019962"/>
<dbReference type="eggNOG" id="ENOG502S6HH">
    <property type="taxonomic scope" value="Eukaryota"/>
</dbReference>
<name>U9T8I6_RHIID</name>